<evidence type="ECO:0000313" key="1">
    <source>
        <dbReference type="EMBL" id="KHQ52375.1"/>
    </source>
</evidence>
<accession>A0A0B3RMD8</accession>
<name>A0A0B3RMD8_9RHOB</name>
<dbReference type="RefSeq" id="WP_139022611.1">
    <property type="nucleotide sequence ID" value="NZ_JSUQ01000011.1"/>
</dbReference>
<comment type="caution">
    <text evidence="1">The sequence shown here is derived from an EMBL/GenBank/DDBJ whole genome shotgun (WGS) entry which is preliminary data.</text>
</comment>
<sequence>MLQLSEDMMRATRRYDAAGRGMRRDIEQEDAALRAVAALPVAWAPGAWLRYVLDGARQATAHPALRRQRS</sequence>
<gene>
    <name evidence="1" type="ORF">OA50_02850</name>
</gene>
<organism evidence="1 2">
    <name type="scientific">Mameliella alba</name>
    <dbReference type="NCBI Taxonomy" id="561184"/>
    <lineage>
        <taxon>Bacteria</taxon>
        <taxon>Pseudomonadati</taxon>
        <taxon>Pseudomonadota</taxon>
        <taxon>Alphaproteobacteria</taxon>
        <taxon>Rhodobacterales</taxon>
        <taxon>Roseobacteraceae</taxon>
        <taxon>Mameliella</taxon>
    </lineage>
</organism>
<reference evidence="1 2" key="1">
    <citation type="submission" date="2014-10" db="EMBL/GenBank/DDBJ databases">
        <title>Genome sequence of Ponticoccus sp. strain UMTAT08 isolated from clonal culture of toxic dinoflagellate Alexandrium tamiyavanichii.</title>
        <authorList>
            <person name="Gan H.Y."/>
            <person name="Muhd D.-D."/>
            <person name="Mohd Noor M.E."/>
            <person name="Yeong Y.S."/>
            <person name="Usup G."/>
        </authorList>
    </citation>
    <scope>NUCLEOTIDE SEQUENCE [LARGE SCALE GENOMIC DNA]</scope>
    <source>
        <strain evidence="1 2">UMTAT08</strain>
    </source>
</reference>
<proteinExistence type="predicted"/>
<evidence type="ECO:0000313" key="2">
    <source>
        <dbReference type="Proteomes" id="UP000030960"/>
    </source>
</evidence>
<dbReference type="EMBL" id="JSUQ01000011">
    <property type="protein sequence ID" value="KHQ52375.1"/>
    <property type="molecule type" value="Genomic_DNA"/>
</dbReference>
<protein>
    <submittedName>
        <fullName evidence="1">Uncharacterized protein</fullName>
    </submittedName>
</protein>
<keyword evidence="2" id="KW-1185">Reference proteome</keyword>
<dbReference type="Proteomes" id="UP000030960">
    <property type="component" value="Unassembled WGS sequence"/>
</dbReference>
<dbReference type="AlphaFoldDB" id="A0A0B3RMD8"/>